<organism evidence="2 3">
    <name type="scientific">Canna indica</name>
    <name type="common">Indian-shot</name>
    <dbReference type="NCBI Taxonomy" id="4628"/>
    <lineage>
        <taxon>Eukaryota</taxon>
        <taxon>Viridiplantae</taxon>
        <taxon>Streptophyta</taxon>
        <taxon>Embryophyta</taxon>
        <taxon>Tracheophyta</taxon>
        <taxon>Spermatophyta</taxon>
        <taxon>Magnoliopsida</taxon>
        <taxon>Liliopsida</taxon>
        <taxon>Zingiberales</taxon>
        <taxon>Cannaceae</taxon>
        <taxon>Canna</taxon>
    </lineage>
</organism>
<dbReference type="AlphaFoldDB" id="A0AAQ3JWT4"/>
<reference evidence="2 3" key="1">
    <citation type="submission" date="2023-10" db="EMBL/GenBank/DDBJ databases">
        <title>Chromosome-scale genome assembly provides insights into flower coloration mechanisms of Canna indica.</title>
        <authorList>
            <person name="Li C."/>
        </authorList>
    </citation>
    <scope>NUCLEOTIDE SEQUENCE [LARGE SCALE GENOMIC DNA]</scope>
    <source>
        <tissue evidence="2">Flower</tissue>
    </source>
</reference>
<keyword evidence="3" id="KW-1185">Reference proteome</keyword>
<evidence type="ECO:0000256" key="1">
    <source>
        <dbReference type="SAM" id="MobiDB-lite"/>
    </source>
</evidence>
<dbReference type="Proteomes" id="UP001327560">
    <property type="component" value="Chromosome 2"/>
</dbReference>
<proteinExistence type="predicted"/>
<evidence type="ECO:0000313" key="3">
    <source>
        <dbReference type="Proteomes" id="UP001327560"/>
    </source>
</evidence>
<accession>A0AAQ3JWT4</accession>
<sequence length="294" mass="33122">MPPLGPPKSAQGDTRARMVLDIDLNYPPIESHESEVSSGSRVPDQVYPQRTDPHTNPARWQQGFAPHTNPARWQQGFAPYADPARWHQGPAPHSNPARWHQSPAPHTNPARWHQGPAPHTNPTRWHQGSAPPLYDGINGSVINLEEIDDDVQIYSSWTRFPQARRHSVPPVTIVLDDDSEKDPINSGACLGAQGATRKGHNALAWPRCSAFREWDLLPCYLQTSTMVTEVQETWWLSAVSRIQIGKNAIIGRARMSWNLHQLHRATHHSFARYVCAKWFIHRQLFVAICSVIAA</sequence>
<protein>
    <submittedName>
        <fullName evidence="2">Uncharacterized protein</fullName>
    </submittedName>
</protein>
<feature type="region of interest" description="Disordered" evidence="1">
    <location>
        <begin position="27"/>
        <end position="56"/>
    </location>
</feature>
<feature type="region of interest" description="Disordered" evidence="1">
    <location>
        <begin position="83"/>
        <end position="130"/>
    </location>
</feature>
<gene>
    <name evidence="2" type="ORF">Cni_G05321</name>
</gene>
<evidence type="ECO:0000313" key="2">
    <source>
        <dbReference type="EMBL" id="WOK96614.1"/>
    </source>
</evidence>
<dbReference type="EMBL" id="CP136891">
    <property type="protein sequence ID" value="WOK96614.1"/>
    <property type="molecule type" value="Genomic_DNA"/>
</dbReference>
<name>A0AAQ3JWT4_9LILI</name>